<feature type="transmembrane region" description="Helical" evidence="2">
    <location>
        <begin position="68"/>
        <end position="90"/>
    </location>
</feature>
<keyword evidence="2" id="KW-0472">Membrane</keyword>
<dbReference type="OrthoDB" id="10507214at2759"/>
<keyword evidence="2" id="KW-0812">Transmembrane</keyword>
<proteinExistence type="predicted"/>
<dbReference type="Proteomes" id="UP000886998">
    <property type="component" value="Unassembled WGS sequence"/>
</dbReference>
<keyword evidence="4" id="KW-1185">Reference proteome</keyword>
<evidence type="ECO:0000256" key="2">
    <source>
        <dbReference type="SAM" id="Phobius"/>
    </source>
</evidence>
<evidence type="ECO:0000313" key="4">
    <source>
        <dbReference type="Proteomes" id="UP000886998"/>
    </source>
</evidence>
<comment type="caution">
    <text evidence="3">The sequence shown here is derived from an EMBL/GenBank/DDBJ whole genome shotgun (WGS) entry which is preliminary data.</text>
</comment>
<keyword evidence="2" id="KW-1133">Transmembrane helix</keyword>
<sequence>MYPQKIPPDLEPGYYRAHNLKASAIAPEIWPPSPHTLIPVPFVAGAFVSERIRLLSDLKSHRKRSEKMVGLIEGLCRNLLFVVMLMLHVAGRAKTRRLIRALIRLKEDQMNRTGRGSTSGTDPIAAGASI</sequence>
<reference evidence="3" key="1">
    <citation type="submission" date="2020-08" db="EMBL/GenBank/DDBJ databases">
        <title>Multicomponent nature underlies the extraordinary mechanical properties of spider dragline silk.</title>
        <authorList>
            <person name="Kono N."/>
            <person name="Nakamura H."/>
            <person name="Mori M."/>
            <person name="Yoshida Y."/>
            <person name="Ohtoshi R."/>
            <person name="Malay A.D."/>
            <person name="Moran D.A.P."/>
            <person name="Tomita M."/>
            <person name="Numata K."/>
            <person name="Arakawa K."/>
        </authorList>
    </citation>
    <scope>NUCLEOTIDE SEQUENCE</scope>
</reference>
<evidence type="ECO:0000256" key="1">
    <source>
        <dbReference type="SAM" id="MobiDB-lite"/>
    </source>
</evidence>
<feature type="compositionally biased region" description="Polar residues" evidence="1">
    <location>
        <begin position="111"/>
        <end position="121"/>
    </location>
</feature>
<gene>
    <name evidence="3" type="ORF">TNIN_244891</name>
</gene>
<organism evidence="3 4">
    <name type="scientific">Trichonephila inaurata madagascariensis</name>
    <dbReference type="NCBI Taxonomy" id="2747483"/>
    <lineage>
        <taxon>Eukaryota</taxon>
        <taxon>Metazoa</taxon>
        <taxon>Ecdysozoa</taxon>
        <taxon>Arthropoda</taxon>
        <taxon>Chelicerata</taxon>
        <taxon>Arachnida</taxon>
        <taxon>Araneae</taxon>
        <taxon>Araneomorphae</taxon>
        <taxon>Entelegynae</taxon>
        <taxon>Araneoidea</taxon>
        <taxon>Nephilidae</taxon>
        <taxon>Trichonephila</taxon>
        <taxon>Trichonephila inaurata</taxon>
    </lineage>
</organism>
<evidence type="ECO:0000313" key="3">
    <source>
        <dbReference type="EMBL" id="GFY64975.1"/>
    </source>
</evidence>
<accession>A0A8X6Y2R1</accession>
<feature type="region of interest" description="Disordered" evidence="1">
    <location>
        <begin position="110"/>
        <end position="130"/>
    </location>
</feature>
<name>A0A8X6Y2R1_9ARAC</name>
<dbReference type="EMBL" id="BMAV01015476">
    <property type="protein sequence ID" value="GFY64975.1"/>
    <property type="molecule type" value="Genomic_DNA"/>
</dbReference>
<dbReference type="AlphaFoldDB" id="A0A8X6Y2R1"/>
<protein>
    <submittedName>
        <fullName evidence="3">Uncharacterized protein</fullName>
    </submittedName>
</protein>